<evidence type="ECO:0000256" key="2">
    <source>
        <dbReference type="ARBA" id="ARBA00022448"/>
    </source>
</evidence>
<feature type="transmembrane region" description="Helical" evidence="7">
    <location>
        <begin position="124"/>
        <end position="144"/>
    </location>
</feature>
<feature type="transmembrane region" description="Helical" evidence="7">
    <location>
        <begin position="320"/>
        <end position="339"/>
    </location>
</feature>
<dbReference type="AlphaFoldDB" id="A0A4Q7RUY9"/>
<feature type="transmembrane region" description="Helical" evidence="7">
    <location>
        <begin position="28"/>
        <end position="52"/>
    </location>
</feature>
<feature type="transmembrane region" description="Helical" evidence="7">
    <location>
        <begin position="216"/>
        <end position="237"/>
    </location>
</feature>
<evidence type="ECO:0000256" key="1">
    <source>
        <dbReference type="ARBA" id="ARBA00004651"/>
    </source>
</evidence>
<dbReference type="EMBL" id="SGXM01000005">
    <property type="protein sequence ID" value="RZT36262.1"/>
    <property type="molecule type" value="Genomic_DNA"/>
</dbReference>
<dbReference type="PANTHER" id="PTHR23501">
    <property type="entry name" value="MAJOR FACILITATOR SUPERFAMILY"/>
    <property type="match status" value="1"/>
</dbReference>
<reference evidence="9 10" key="1">
    <citation type="journal article" date="2015" name="Stand. Genomic Sci.">
        <title>Genomic Encyclopedia of Bacterial and Archaeal Type Strains, Phase III: the genomes of soil and plant-associated and newly described type strains.</title>
        <authorList>
            <person name="Whitman W.B."/>
            <person name="Woyke T."/>
            <person name="Klenk H.P."/>
            <person name="Zhou Y."/>
            <person name="Lilburn T.G."/>
            <person name="Beck B.J."/>
            <person name="De Vos P."/>
            <person name="Vandamme P."/>
            <person name="Eisen J.A."/>
            <person name="Garrity G."/>
            <person name="Hugenholtz P."/>
            <person name="Kyrpides N.C."/>
        </authorList>
    </citation>
    <scope>NUCLEOTIDE SEQUENCE [LARGE SCALE GENOMIC DNA]</scope>
    <source>
        <strain evidence="9 10">ASC-9842</strain>
    </source>
</reference>
<keyword evidence="6 7" id="KW-0472">Membrane</keyword>
<dbReference type="Pfam" id="PF07690">
    <property type="entry name" value="MFS_1"/>
    <property type="match status" value="1"/>
</dbReference>
<dbReference type="PROSITE" id="PS50850">
    <property type="entry name" value="MFS"/>
    <property type="match status" value="1"/>
</dbReference>
<feature type="transmembrane region" description="Helical" evidence="7">
    <location>
        <begin position="496"/>
        <end position="516"/>
    </location>
</feature>
<dbReference type="FunFam" id="1.20.1720.10:FF:000004">
    <property type="entry name" value="EmrB/QacA family drug resistance transporter"/>
    <property type="match status" value="1"/>
</dbReference>
<evidence type="ECO:0000259" key="8">
    <source>
        <dbReference type="PROSITE" id="PS50850"/>
    </source>
</evidence>
<feature type="transmembrane region" description="Helical" evidence="7">
    <location>
        <begin position="64"/>
        <end position="83"/>
    </location>
</feature>
<dbReference type="PANTHER" id="PTHR23501:SF197">
    <property type="entry name" value="COMD"/>
    <property type="match status" value="1"/>
</dbReference>
<comment type="caution">
    <text evidence="9">The sequence shown here is derived from an EMBL/GenBank/DDBJ whole genome shotgun (WGS) entry which is preliminary data.</text>
</comment>
<dbReference type="Proteomes" id="UP000291078">
    <property type="component" value="Unassembled WGS sequence"/>
</dbReference>
<dbReference type="InterPro" id="IPR036259">
    <property type="entry name" value="MFS_trans_sf"/>
</dbReference>
<evidence type="ECO:0000256" key="7">
    <source>
        <dbReference type="SAM" id="Phobius"/>
    </source>
</evidence>
<feature type="transmembrane region" description="Helical" evidence="7">
    <location>
        <begin position="351"/>
        <end position="371"/>
    </location>
</feature>
<dbReference type="GO" id="GO:0022857">
    <property type="term" value="F:transmembrane transporter activity"/>
    <property type="evidence" value="ECO:0007669"/>
    <property type="project" value="InterPro"/>
</dbReference>
<feature type="transmembrane region" description="Helical" evidence="7">
    <location>
        <begin position="243"/>
        <end position="263"/>
    </location>
</feature>
<dbReference type="InterPro" id="IPR011701">
    <property type="entry name" value="MFS"/>
</dbReference>
<keyword evidence="4 7" id="KW-0812">Transmembrane</keyword>
<evidence type="ECO:0000256" key="6">
    <source>
        <dbReference type="ARBA" id="ARBA00023136"/>
    </source>
</evidence>
<keyword evidence="3" id="KW-1003">Cell membrane</keyword>
<gene>
    <name evidence="9" type="ORF">EV147_3581</name>
</gene>
<accession>A0A4Q7RUY9</accession>
<dbReference type="Gene3D" id="1.20.1250.20">
    <property type="entry name" value="MFS general substrate transporter like domains"/>
    <property type="match status" value="1"/>
</dbReference>
<keyword evidence="5 7" id="KW-1133">Transmembrane helix</keyword>
<feature type="transmembrane region" description="Helical" evidence="7">
    <location>
        <begin position="95"/>
        <end position="118"/>
    </location>
</feature>
<organism evidence="9 10">
    <name type="scientific">Cupriavidus agavae</name>
    <dbReference type="NCBI Taxonomy" id="1001822"/>
    <lineage>
        <taxon>Bacteria</taxon>
        <taxon>Pseudomonadati</taxon>
        <taxon>Pseudomonadota</taxon>
        <taxon>Betaproteobacteria</taxon>
        <taxon>Burkholderiales</taxon>
        <taxon>Burkholderiaceae</taxon>
        <taxon>Cupriavidus</taxon>
    </lineage>
</organism>
<feature type="transmembrane region" description="Helical" evidence="7">
    <location>
        <begin position="182"/>
        <end position="204"/>
    </location>
</feature>
<evidence type="ECO:0000313" key="9">
    <source>
        <dbReference type="EMBL" id="RZT36262.1"/>
    </source>
</evidence>
<feature type="transmembrane region" description="Helical" evidence="7">
    <location>
        <begin position="156"/>
        <end position="176"/>
    </location>
</feature>
<evidence type="ECO:0000313" key="10">
    <source>
        <dbReference type="Proteomes" id="UP000291078"/>
    </source>
</evidence>
<comment type="subcellular location">
    <subcellularLocation>
        <location evidence="1">Cell membrane</location>
        <topology evidence="1">Multi-pass membrane protein</topology>
    </subcellularLocation>
</comment>
<dbReference type="InterPro" id="IPR020846">
    <property type="entry name" value="MFS_dom"/>
</dbReference>
<dbReference type="SUPFAM" id="SSF103473">
    <property type="entry name" value="MFS general substrate transporter"/>
    <property type="match status" value="1"/>
</dbReference>
<evidence type="ECO:0000256" key="4">
    <source>
        <dbReference type="ARBA" id="ARBA00022692"/>
    </source>
</evidence>
<feature type="transmembrane region" description="Helical" evidence="7">
    <location>
        <begin position="284"/>
        <end position="308"/>
    </location>
</feature>
<protein>
    <submittedName>
        <fullName evidence="9">EmrB/QacA subfamily drug resistance transporter</fullName>
    </submittedName>
</protein>
<feature type="transmembrane region" description="Helical" evidence="7">
    <location>
        <begin position="377"/>
        <end position="400"/>
    </location>
</feature>
<evidence type="ECO:0000256" key="3">
    <source>
        <dbReference type="ARBA" id="ARBA00022475"/>
    </source>
</evidence>
<evidence type="ECO:0000256" key="5">
    <source>
        <dbReference type="ARBA" id="ARBA00022989"/>
    </source>
</evidence>
<dbReference type="RefSeq" id="WP_235844805.1">
    <property type="nucleotide sequence ID" value="NZ_SGXM01000005.1"/>
</dbReference>
<proteinExistence type="predicted"/>
<keyword evidence="2" id="KW-0813">Transport</keyword>
<dbReference type="Gene3D" id="1.20.1720.10">
    <property type="entry name" value="Multidrug resistance protein D"/>
    <property type="match status" value="1"/>
</dbReference>
<feature type="domain" description="Major facilitator superfamily (MFS) profile" evidence="8">
    <location>
        <begin position="30"/>
        <end position="464"/>
    </location>
</feature>
<name>A0A4Q7RUY9_9BURK</name>
<sequence length="537" mass="57149">MAVNTRPAHDEAPKSQDSGQVLPFRESLLAMLGIAFVVMLVALDQTVISTALPTVVAELQGFEYYAWVATAYFLTSVITVPIFGRLGDFHGRKPYVLASIVVFLVASILCGMATSMPFLVAARALQGIGGGMLVGTAFACIPDLFPDPRVRLRWQIMMSTAFGLANAMGPSLGGILTEWFGWRATFFVNVPVGLIGLIFAWRYVPHLRQQKHTGPVRIDWLGALLIAVGLGSLQLSVEWLPERGAVVALGLLAVSIAAFAALWQWSRRCESPILPLEMFRNPGLAPLFVLGVLGGFAMFALLLYAPLLFQGGFGYSPKEAGLLVTPLVVCITLGSIVNGRIITRIPQPSSMLYAGFALLALALLGLSQATRSMHHNVLLAIMLCAGFGLGFVLPNLTVFAQQTAGRANLGIATAMLQSLRMVGGMVGTAIVGTLVTRSYTSGVTTALASADATSFAARMTDPQILIDKTAQAELLTNLQQAGHNGALLLEQARLSLVNAIHLGLLLAALAALVGIWRTRRVPPIKLVRAPDPAMAAD</sequence>
<feature type="transmembrane region" description="Helical" evidence="7">
    <location>
        <begin position="421"/>
        <end position="439"/>
    </location>
</feature>
<keyword evidence="10" id="KW-1185">Reference proteome</keyword>
<dbReference type="GO" id="GO:0005886">
    <property type="term" value="C:plasma membrane"/>
    <property type="evidence" value="ECO:0007669"/>
    <property type="project" value="UniProtKB-SubCell"/>
</dbReference>